<dbReference type="AlphaFoldDB" id="A0A4C1Z4S0"/>
<dbReference type="Proteomes" id="UP000299102">
    <property type="component" value="Unassembled WGS sequence"/>
</dbReference>
<evidence type="ECO:0000313" key="2">
    <source>
        <dbReference type="Proteomes" id="UP000299102"/>
    </source>
</evidence>
<comment type="caution">
    <text evidence="1">The sequence shown here is derived from an EMBL/GenBank/DDBJ whole genome shotgun (WGS) entry which is preliminary data.</text>
</comment>
<sequence length="147" mass="16428">MVKCIDIKLGAIKRVDSCFCSSAANFSAGSIVLAAFKNAPTDAEKLNVSERWDTAKKLRECSDDLRPFGTSGDELNEILKQHFNIESIGVASRELSHDPKKRAFALLDSESVRLPRGQFETCLLWKSDNEVMPESYDTAMRRLRGIT</sequence>
<name>A0A4C1Z4S0_EUMVA</name>
<accession>A0A4C1Z4S0</accession>
<keyword evidence="2" id="KW-1185">Reference proteome</keyword>
<proteinExistence type="predicted"/>
<dbReference type="OrthoDB" id="5983986at2759"/>
<organism evidence="1 2">
    <name type="scientific">Eumeta variegata</name>
    <name type="common">Bagworm moth</name>
    <name type="synonym">Eumeta japonica</name>
    <dbReference type="NCBI Taxonomy" id="151549"/>
    <lineage>
        <taxon>Eukaryota</taxon>
        <taxon>Metazoa</taxon>
        <taxon>Ecdysozoa</taxon>
        <taxon>Arthropoda</taxon>
        <taxon>Hexapoda</taxon>
        <taxon>Insecta</taxon>
        <taxon>Pterygota</taxon>
        <taxon>Neoptera</taxon>
        <taxon>Endopterygota</taxon>
        <taxon>Lepidoptera</taxon>
        <taxon>Glossata</taxon>
        <taxon>Ditrysia</taxon>
        <taxon>Tineoidea</taxon>
        <taxon>Psychidae</taxon>
        <taxon>Oiketicinae</taxon>
        <taxon>Eumeta</taxon>
    </lineage>
</organism>
<reference evidence="1 2" key="1">
    <citation type="journal article" date="2019" name="Commun. Biol.">
        <title>The bagworm genome reveals a unique fibroin gene that provides high tensile strength.</title>
        <authorList>
            <person name="Kono N."/>
            <person name="Nakamura H."/>
            <person name="Ohtoshi R."/>
            <person name="Tomita M."/>
            <person name="Numata K."/>
            <person name="Arakawa K."/>
        </authorList>
    </citation>
    <scope>NUCLEOTIDE SEQUENCE [LARGE SCALE GENOMIC DNA]</scope>
</reference>
<gene>
    <name evidence="1" type="ORF">EVAR_65086_1</name>
</gene>
<protein>
    <submittedName>
        <fullName evidence="1">Uncharacterized protein</fullName>
    </submittedName>
</protein>
<dbReference type="EMBL" id="BGZK01001537">
    <property type="protein sequence ID" value="GBP81909.1"/>
    <property type="molecule type" value="Genomic_DNA"/>
</dbReference>
<evidence type="ECO:0000313" key="1">
    <source>
        <dbReference type="EMBL" id="GBP81909.1"/>
    </source>
</evidence>